<sequence length="551" mass="57046">MQQGGEPAAAANGGGAGAQKLQQHKRVNKKKKAPVVSTGPNAGDSPAVSQDPAVQQHQSSAAPINGAKQQQQQQYQQQHVQVAKKASPQHQHKPQQKPRQHLQQQRRTDDAGGSHRQTDRSPSSEPSDGGAGGLGGVQNSAPHATVGADLPSVGDVSNVEGLFMEAVDIPAVLNEWAREGNAAFVGVLAAVKRQTEVQCLQTRVVAAPLTGPQRKQLVVAAAEAALARAAAMLLTTHVRCQAALLALERRASAERREVHVAYQVEVEKGLRVSFNATTVEVEKGLRVSFNVPEAFVGLLIGKQGNRINAAMEKTGCNIHVEDGGIVTVIGPSAEAVAAARESMDFEQAAVTITPAQLASLSNVRIGELRDNAGCSAISVDDHCDPPKVMLLGTRSAVAAAREMLDTLFLCAEPQQKLQRQQSVFAARMASLLQQQQQQRSLAGRGAGAAGGSAAAAAGGFKPAGGAAAAGGFKPAGAGGEGGGRGGYQRAQMSQTPVLLQRPTGAAAGQQLGRQQQQHEQQQHRGAPAAAAYDGGGGSGGRGANMAGRRRK</sequence>
<evidence type="ECO:0000256" key="1">
    <source>
        <dbReference type="ARBA" id="ARBA00022737"/>
    </source>
</evidence>
<keyword evidence="6" id="KW-1185">Reference proteome</keyword>
<organism evidence="5 6">
    <name type="scientific">Tribonema minus</name>
    <dbReference type="NCBI Taxonomy" id="303371"/>
    <lineage>
        <taxon>Eukaryota</taxon>
        <taxon>Sar</taxon>
        <taxon>Stramenopiles</taxon>
        <taxon>Ochrophyta</taxon>
        <taxon>PX clade</taxon>
        <taxon>Xanthophyceae</taxon>
        <taxon>Tribonematales</taxon>
        <taxon>Tribonemataceae</taxon>
        <taxon>Tribonema</taxon>
    </lineage>
</organism>
<dbReference type="AlphaFoldDB" id="A0A836CDA5"/>
<dbReference type="SUPFAM" id="SSF54791">
    <property type="entry name" value="Eukaryotic type KH-domain (KH-domain type I)"/>
    <property type="match status" value="1"/>
</dbReference>
<keyword evidence="1" id="KW-0677">Repeat</keyword>
<dbReference type="InterPro" id="IPR036612">
    <property type="entry name" value="KH_dom_type_1_sf"/>
</dbReference>
<proteinExistence type="predicted"/>
<dbReference type="Gene3D" id="3.30.1370.10">
    <property type="entry name" value="K Homology domain, type 1"/>
    <property type="match status" value="1"/>
</dbReference>
<dbReference type="OrthoDB" id="10027144at2759"/>
<comment type="caution">
    <text evidence="5">The sequence shown here is derived from an EMBL/GenBank/DDBJ whole genome shotgun (WGS) entry which is preliminary data.</text>
</comment>
<evidence type="ECO:0000313" key="6">
    <source>
        <dbReference type="Proteomes" id="UP000664859"/>
    </source>
</evidence>
<feature type="compositionally biased region" description="Gly residues" evidence="3">
    <location>
        <begin position="533"/>
        <end position="542"/>
    </location>
</feature>
<name>A0A836CDA5_9STRA</name>
<feature type="compositionally biased region" description="Basic residues" evidence="3">
    <location>
        <begin position="22"/>
        <end position="33"/>
    </location>
</feature>
<feature type="region of interest" description="Disordered" evidence="3">
    <location>
        <begin position="498"/>
        <end position="551"/>
    </location>
</feature>
<evidence type="ECO:0000259" key="4">
    <source>
        <dbReference type="SMART" id="SM00322"/>
    </source>
</evidence>
<dbReference type="PROSITE" id="PS50084">
    <property type="entry name" value="KH_TYPE_1"/>
    <property type="match status" value="1"/>
</dbReference>
<dbReference type="SMART" id="SM00322">
    <property type="entry name" value="KH"/>
    <property type="match status" value="1"/>
</dbReference>
<evidence type="ECO:0000313" key="5">
    <source>
        <dbReference type="EMBL" id="KAG5182230.1"/>
    </source>
</evidence>
<feature type="compositionally biased region" description="Low complexity" evidence="3">
    <location>
        <begin position="1"/>
        <end position="11"/>
    </location>
</feature>
<dbReference type="Pfam" id="PF00013">
    <property type="entry name" value="KH_1"/>
    <property type="match status" value="1"/>
</dbReference>
<dbReference type="PANTHER" id="PTHR10288">
    <property type="entry name" value="KH DOMAIN CONTAINING RNA BINDING PROTEIN"/>
    <property type="match status" value="1"/>
</dbReference>
<dbReference type="EMBL" id="JAFCMP010000257">
    <property type="protein sequence ID" value="KAG5182230.1"/>
    <property type="molecule type" value="Genomic_DNA"/>
</dbReference>
<reference evidence="5" key="1">
    <citation type="submission" date="2021-02" db="EMBL/GenBank/DDBJ databases">
        <title>First Annotated Genome of the Yellow-green Alga Tribonema minus.</title>
        <authorList>
            <person name="Mahan K.M."/>
        </authorList>
    </citation>
    <scope>NUCLEOTIDE SEQUENCE</scope>
    <source>
        <strain evidence="5">UTEX B ZZ1240</strain>
    </source>
</reference>
<feature type="compositionally biased region" description="Basic and acidic residues" evidence="3">
    <location>
        <begin position="106"/>
        <end position="119"/>
    </location>
</feature>
<dbReference type="InterPro" id="IPR004088">
    <property type="entry name" value="KH_dom_type_1"/>
</dbReference>
<dbReference type="InterPro" id="IPR004087">
    <property type="entry name" value="KH_dom"/>
</dbReference>
<dbReference type="Proteomes" id="UP000664859">
    <property type="component" value="Unassembled WGS sequence"/>
</dbReference>
<protein>
    <recommendedName>
        <fullName evidence="4">K Homology domain-containing protein</fullName>
    </recommendedName>
</protein>
<keyword evidence="2" id="KW-0694">RNA-binding</keyword>
<gene>
    <name evidence="5" type="ORF">JKP88DRAFT_348942</name>
</gene>
<feature type="domain" description="K Homology" evidence="4">
    <location>
        <begin position="283"/>
        <end position="348"/>
    </location>
</feature>
<feature type="compositionally biased region" description="Polar residues" evidence="3">
    <location>
        <begin position="52"/>
        <end position="62"/>
    </location>
</feature>
<evidence type="ECO:0000256" key="3">
    <source>
        <dbReference type="SAM" id="MobiDB-lite"/>
    </source>
</evidence>
<feature type="compositionally biased region" description="Low complexity" evidence="3">
    <location>
        <begin position="504"/>
        <end position="532"/>
    </location>
</feature>
<feature type="compositionally biased region" description="Basic residues" evidence="3">
    <location>
        <begin position="90"/>
        <end position="100"/>
    </location>
</feature>
<accession>A0A836CDA5</accession>
<evidence type="ECO:0000256" key="2">
    <source>
        <dbReference type="PROSITE-ProRule" id="PRU00117"/>
    </source>
</evidence>
<dbReference type="CDD" id="cd00105">
    <property type="entry name" value="KH-I"/>
    <property type="match status" value="1"/>
</dbReference>
<dbReference type="GO" id="GO:0003723">
    <property type="term" value="F:RNA binding"/>
    <property type="evidence" value="ECO:0007669"/>
    <property type="project" value="UniProtKB-UniRule"/>
</dbReference>
<feature type="region of interest" description="Disordered" evidence="3">
    <location>
        <begin position="1"/>
        <end position="149"/>
    </location>
</feature>
<feature type="compositionally biased region" description="Low complexity" evidence="3">
    <location>
        <begin position="69"/>
        <end position="78"/>
    </location>
</feature>